<protein>
    <recommendedName>
        <fullName evidence="4">Transposase</fullName>
    </recommendedName>
</protein>
<keyword evidence="3" id="KW-1185">Reference proteome</keyword>
<organism evidence="2 3">
    <name type="scientific">Mycobacterium seoulense</name>
    <dbReference type="NCBI Taxonomy" id="386911"/>
    <lineage>
        <taxon>Bacteria</taxon>
        <taxon>Bacillati</taxon>
        <taxon>Actinomycetota</taxon>
        <taxon>Actinomycetes</taxon>
        <taxon>Mycobacteriales</taxon>
        <taxon>Mycobacteriaceae</taxon>
        <taxon>Mycobacterium</taxon>
    </lineage>
</organism>
<accession>A0A7I7NVE1</accession>
<feature type="region of interest" description="Disordered" evidence="1">
    <location>
        <begin position="48"/>
        <end position="70"/>
    </location>
</feature>
<sequence>MPAHVKLAGAARKALIAAFIADNATHHLRSARRMLKLRDEHGCARLHPALPATGPLGRGPEQFGSDAPVA</sequence>
<evidence type="ECO:0008006" key="4">
    <source>
        <dbReference type="Google" id="ProtNLM"/>
    </source>
</evidence>
<gene>
    <name evidence="2" type="ORF">MSEO_09380</name>
</gene>
<dbReference type="Proteomes" id="UP000466632">
    <property type="component" value="Chromosome"/>
</dbReference>
<proteinExistence type="predicted"/>
<dbReference type="AlphaFoldDB" id="A0A7I7NVE1"/>
<name>A0A7I7NVE1_9MYCO</name>
<evidence type="ECO:0000313" key="3">
    <source>
        <dbReference type="Proteomes" id="UP000466632"/>
    </source>
</evidence>
<reference evidence="2 3" key="1">
    <citation type="journal article" date="2019" name="Emerg. Microbes Infect.">
        <title>Comprehensive subspecies identification of 175 nontuberculous mycobacteria species based on 7547 genomic profiles.</title>
        <authorList>
            <person name="Matsumoto Y."/>
            <person name="Kinjo T."/>
            <person name="Motooka D."/>
            <person name="Nabeya D."/>
            <person name="Jung N."/>
            <person name="Uechi K."/>
            <person name="Horii T."/>
            <person name="Iida T."/>
            <person name="Fujita J."/>
            <person name="Nakamura S."/>
        </authorList>
    </citation>
    <scope>NUCLEOTIDE SEQUENCE [LARGE SCALE GENOMIC DNA]</scope>
    <source>
        <strain evidence="2 3">JCM 16018</strain>
    </source>
</reference>
<evidence type="ECO:0000313" key="2">
    <source>
        <dbReference type="EMBL" id="BBY00439.1"/>
    </source>
</evidence>
<evidence type="ECO:0000256" key="1">
    <source>
        <dbReference type="SAM" id="MobiDB-lite"/>
    </source>
</evidence>
<dbReference type="KEGG" id="mseo:MSEO_09380"/>
<dbReference type="EMBL" id="AP022582">
    <property type="protein sequence ID" value="BBY00439.1"/>
    <property type="molecule type" value="Genomic_DNA"/>
</dbReference>